<evidence type="ECO:0000256" key="4">
    <source>
        <dbReference type="ARBA" id="ARBA00005336"/>
    </source>
</evidence>
<keyword evidence="6" id="KW-0964">Secreted</keyword>
<dbReference type="InterPro" id="IPR017853">
    <property type="entry name" value="GH"/>
</dbReference>
<evidence type="ECO:0000256" key="15">
    <source>
        <dbReference type="ARBA" id="ARBA00039579"/>
    </source>
</evidence>
<gene>
    <name evidence="21" type="ORF">M409DRAFT_20334</name>
</gene>
<evidence type="ECO:0000256" key="17">
    <source>
        <dbReference type="ARBA" id="ARBA00041601"/>
    </source>
</evidence>
<dbReference type="PANTHER" id="PTHR42715">
    <property type="entry name" value="BETA-GLUCOSIDASE"/>
    <property type="match status" value="1"/>
</dbReference>
<evidence type="ECO:0000256" key="14">
    <source>
        <dbReference type="ARBA" id="ARBA00024983"/>
    </source>
</evidence>
<dbReference type="Gene3D" id="2.60.40.10">
    <property type="entry name" value="Immunoglobulins"/>
    <property type="match status" value="1"/>
</dbReference>
<dbReference type="InterPro" id="IPR050288">
    <property type="entry name" value="Cellulose_deg_GH3"/>
</dbReference>
<dbReference type="InterPro" id="IPR026891">
    <property type="entry name" value="Fn3-like"/>
</dbReference>
<keyword evidence="11" id="KW-0119">Carbohydrate metabolism</keyword>
<dbReference type="EC" id="3.2.1.21" evidence="5"/>
<name>A0A6A6CPR9_ZASCE</name>
<evidence type="ECO:0000256" key="16">
    <source>
        <dbReference type="ARBA" id="ARBA00041276"/>
    </source>
</evidence>
<evidence type="ECO:0000256" key="13">
    <source>
        <dbReference type="ARBA" id="ARBA00023326"/>
    </source>
</evidence>
<dbReference type="FunFam" id="3.20.20.300:FF:000002">
    <property type="entry name" value="Probable beta-glucosidase"/>
    <property type="match status" value="1"/>
</dbReference>
<dbReference type="Pfam" id="PF01915">
    <property type="entry name" value="Glyco_hydro_3_C"/>
    <property type="match status" value="1"/>
</dbReference>
<evidence type="ECO:0000259" key="20">
    <source>
        <dbReference type="SMART" id="SM01217"/>
    </source>
</evidence>
<evidence type="ECO:0000313" key="22">
    <source>
        <dbReference type="Proteomes" id="UP000799537"/>
    </source>
</evidence>
<keyword evidence="12" id="KW-0326">Glycosidase</keyword>
<organism evidence="21 22">
    <name type="scientific">Zasmidium cellare ATCC 36951</name>
    <dbReference type="NCBI Taxonomy" id="1080233"/>
    <lineage>
        <taxon>Eukaryota</taxon>
        <taxon>Fungi</taxon>
        <taxon>Dikarya</taxon>
        <taxon>Ascomycota</taxon>
        <taxon>Pezizomycotina</taxon>
        <taxon>Dothideomycetes</taxon>
        <taxon>Dothideomycetidae</taxon>
        <taxon>Mycosphaerellales</taxon>
        <taxon>Mycosphaerellaceae</taxon>
        <taxon>Zasmidium</taxon>
    </lineage>
</organism>
<dbReference type="InterPro" id="IPR036881">
    <property type="entry name" value="Glyco_hydro_3_C_sf"/>
</dbReference>
<reference evidence="21" key="1">
    <citation type="journal article" date="2020" name="Stud. Mycol.">
        <title>101 Dothideomycetes genomes: a test case for predicting lifestyles and emergence of pathogens.</title>
        <authorList>
            <person name="Haridas S."/>
            <person name="Albert R."/>
            <person name="Binder M."/>
            <person name="Bloem J."/>
            <person name="Labutti K."/>
            <person name="Salamov A."/>
            <person name="Andreopoulos B."/>
            <person name="Baker S."/>
            <person name="Barry K."/>
            <person name="Bills G."/>
            <person name="Bluhm B."/>
            <person name="Cannon C."/>
            <person name="Castanera R."/>
            <person name="Culley D."/>
            <person name="Daum C."/>
            <person name="Ezra D."/>
            <person name="Gonzalez J."/>
            <person name="Henrissat B."/>
            <person name="Kuo A."/>
            <person name="Liang C."/>
            <person name="Lipzen A."/>
            <person name="Lutzoni F."/>
            <person name="Magnuson J."/>
            <person name="Mondo S."/>
            <person name="Nolan M."/>
            <person name="Ohm R."/>
            <person name="Pangilinan J."/>
            <person name="Park H.-J."/>
            <person name="Ramirez L."/>
            <person name="Alfaro M."/>
            <person name="Sun H."/>
            <person name="Tritt A."/>
            <person name="Yoshinaga Y."/>
            <person name="Zwiers L.-H."/>
            <person name="Turgeon B."/>
            <person name="Goodwin S."/>
            <person name="Spatafora J."/>
            <person name="Crous P."/>
            <person name="Grigoriev I."/>
        </authorList>
    </citation>
    <scope>NUCLEOTIDE SEQUENCE</scope>
    <source>
        <strain evidence="21">ATCC 36951</strain>
    </source>
</reference>
<dbReference type="InterPro" id="IPR013783">
    <property type="entry name" value="Ig-like_fold"/>
</dbReference>
<evidence type="ECO:0000256" key="2">
    <source>
        <dbReference type="ARBA" id="ARBA00004613"/>
    </source>
</evidence>
<dbReference type="Gene3D" id="3.20.20.300">
    <property type="entry name" value="Glycoside hydrolase, family 3, N-terminal domain"/>
    <property type="match status" value="1"/>
</dbReference>
<dbReference type="AlphaFoldDB" id="A0A6A6CPR9"/>
<evidence type="ECO:0000256" key="12">
    <source>
        <dbReference type="ARBA" id="ARBA00023295"/>
    </source>
</evidence>
<dbReference type="Gene3D" id="3.40.50.1700">
    <property type="entry name" value="Glycoside hydrolase family 3 C-terminal domain"/>
    <property type="match status" value="1"/>
</dbReference>
<keyword evidence="10" id="KW-0325">Glycoprotein</keyword>
<dbReference type="EMBL" id="ML993588">
    <property type="protein sequence ID" value="KAF2169105.1"/>
    <property type="molecule type" value="Genomic_DNA"/>
</dbReference>
<dbReference type="InterPro" id="IPR001764">
    <property type="entry name" value="Glyco_hydro_3_N"/>
</dbReference>
<dbReference type="PRINTS" id="PR00133">
    <property type="entry name" value="GLHYDRLASE3"/>
</dbReference>
<comment type="pathway">
    <text evidence="3">Glycan metabolism; cellulose degradation.</text>
</comment>
<dbReference type="RefSeq" id="XP_033669994.1">
    <property type="nucleotide sequence ID" value="XM_033805342.1"/>
</dbReference>
<proteinExistence type="inferred from homology"/>
<dbReference type="PANTHER" id="PTHR42715:SF12">
    <property type="entry name" value="BETA-GLUCOSIDASE G-RELATED"/>
    <property type="match status" value="1"/>
</dbReference>
<comment type="catalytic activity">
    <reaction evidence="1">
        <text>Hydrolysis of terminal, non-reducing beta-D-glucosyl residues with release of beta-D-glucose.</text>
        <dbReference type="EC" id="3.2.1.21"/>
    </reaction>
</comment>
<keyword evidence="9" id="KW-0136">Cellulose degradation</keyword>
<dbReference type="FunFam" id="2.60.40.10:FF:000757">
    <property type="entry name" value="Beta-glucosidase G"/>
    <property type="match status" value="1"/>
</dbReference>
<keyword evidence="7 19" id="KW-0732">Signal</keyword>
<evidence type="ECO:0000256" key="18">
    <source>
        <dbReference type="ARBA" id="ARBA00041808"/>
    </source>
</evidence>
<dbReference type="SUPFAM" id="SSF52279">
    <property type="entry name" value="Beta-D-glucan exohydrolase, C-terminal domain"/>
    <property type="match status" value="1"/>
</dbReference>
<evidence type="ECO:0000256" key="10">
    <source>
        <dbReference type="ARBA" id="ARBA00023180"/>
    </source>
</evidence>
<keyword evidence="13" id="KW-0624">Polysaccharide degradation</keyword>
<dbReference type="GO" id="GO:0030245">
    <property type="term" value="P:cellulose catabolic process"/>
    <property type="evidence" value="ECO:0007669"/>
    <property type="project" value="UniProtKB-KW"/>
</dbReference>
<evidence type="ECO:0000256" key="6">
    <source>
        <dbReference type="ARBA" id="ARBA00022525"/>
    </source>
</evidence>
<dbReference type="Pfam" id="PF14310">
    <property type="entry name" value="Fn3-like"/>
    <property type="match status" value="1"/>
</dbReference>
<comment type="subcellular location">
    <subcellularLocation>
        <location evidence="2">Secreted</location>
    </subcellularLocation>
</comment>
<feature type="chain" id="PRO_5025523543" description="Probable beta-glucosidase G" evidence="19">
    <location>
        <begin position="23"/>
        <end position="817"/>
    </location>
</feature>
<dbReference type="GeneID" id="54558614"/>
<accession>A0A6A6CPR9</accession>
<dbReference type="SMART" id="SM01217">
    <property type="entry name" value="Fn3_like"/>
    <property type="match status" value="1"/>
</dbReference>
<feature type="domain" description="Fibronectin type III-like" evidence="20">
    <location>
        <begin position="726"/>
        <end position="798"/>
    </location>
</feature>
<evidence type="ECO:0000256" key="19">
    <source>
        <dbReference type="SAM" id="SignalP"/>
    </source>
</evidence>
<evidence type="ECO:0000256" key="9">
    <source>
        <dbReference type="ARBA" id="ARBA00023001"/>
    </source>
</evidence>
<comment type="function">
    <text evidence="14">Beta-glucosidases are one of a number of cellulolytic enzymes involved in the degradation of cellulosic biomass. Catalyzes the last step releasing glucose from the inhibitory cellobiose.</text>
</comment>
<evidence type="ECO:0000256" key="1">
    <source>
        <dbReference type="ARBA" id="ARBA00000448"/>
    </source>
</evidence>
<evidence type="ECO:0000256" key="8">
    <source>
        <dbReference type="ARBA" id="ARBA00022801"/>
    </source>
</evidence>
<dbReference type="InterPro" id="IPR036962">
    <property type="entry name" value="Glyco_hydro_3_N_sf"/>
</dbReference>
<dbReference type="OrthoDB" id="416222at2759"/>
<keyword evidence="8 21" id="KW-0378">Hydrolase</keyword>
<dbReference type="InterPro" id="IPR002772">
    <property type="entry name" value="Glyco_hydro_3_C"/>
</dbReference>
<dbReference type="GO" id="GO:0005576">
    <property type="term" value="C:extracellular region"/>
    <property type="evidence" value="ECO:0007669"/>
    <property type="project" value="UniProtKB-SubCell"/>
</dbReference>
<dbReference type="SUPFAM" id="SSF51445">
    <property type="entry name" value="(Trans)glycosidases"/>
    <property type="match status" value="1"/>
</dbReference>
<dbReference type="Proteomes" id="UP000799537">
    <property type="component" value="Unassembled WGS sequence"/>
</dbReference>
<keyword evidence="22" id="KW-1185">Reference proteome</keyword>
<feature type="signal peptide" evidence="19">
    <location>
        <begin position="1"/>
        <end position="22"/>
    </location>
</feature>
<protein>
    <recommendedName>
        <fullName evidence="15">Probable beta-glucosidase G</fullName>
        <ecNumber evidence="5">3.2.1.21</ecNumber>
    </recommendedName>
    <alternativeName>
        <fullName evidence="16">Beta-D-glucoside glucohydrolase G</fullName>
    </alternativeName>
    <alternativeName>
        <fullName evidence="17">Cellobiase G</fullName>
    </alternativeName>
    <alternativeName>
        <fullName evidence="18">Gentiobiase G</fullName>
    </alternativeName>
</protein>
<sequence>MGQAQRLAGASALLSAVSIVTAQSSSHITYPGPPWVKSDYATSPAVYPSPNATGRGWEAAFAQASNFVSQLTLAEKAQLVTGTTGPCVGNIGPIPRLDFEGLCLQDGPLAIREADYASVFPAGLTVAASWDRQLAHVRGQQLGDEFKEKGANVMLGPVAGPLGRSGYGGRNWEGFSPDPYLTGILFEETIVGAQESGVQACAKHYIGNEQETQRNPDQNDDGVTIEAVSSNIDDRTLHELYLWPFANAVRSGAASIMCSYNRINGSYGCQNSKTLNGILKDELGFQGYVVSDWGATHSGYQAIAAGEDMDMPGNINGNAAASYFGGNITTGINNGSISTERLDDMCRRVMTPYFHLKQQTQYPQVDGSSPALNGNDPSEYNYTFTLGPSNVDVRDGHARLIRELGAAGIVLLKNNNRTLPLKRPSNIGVFGNDAGDIVTGLYPGSDDDLQDIGWEYGVLPVGGGSGTGRFTYIVTPLEAIKARAAQQHNNALVQYVLNNTLVTQNNGFGSIFPTPPDVCLVFLKTWATEGYDRSSLRADWNGTGLVDTVASNCANTVVITNSGGLNVLPFANHPNVTAILAAHFGGQEQGNSIVDVLWGNVNPSGRLPYTIALQESDYAFADITNSSALLNTSDPNAWQSDFKERLLIDYHWFDYFNESVQYEFGYGLSYTTFSMGNVSVTRTANGSLSALPRNNTIAPGGNPALWQNVYRVTASVQNTGHVPGAAVPQLYLGLPGPSNGDPTPKKVLRGFEKVMLRPGQSRTVTFDLTRRDISSWDVVAQQWAIFPGSVKVFAGFSSRDVKATASFEPLGGGPHGY</sequence>
<comment type="similarity">
    <text evidence="4">Belongs to the glycosyl hydrolase 3 family.</text>
</comment>
<evidence type="ECO:0000256" key="7">
    <source>
        <dbReference type="ARBA" id="ARBA00022729"/>
    </source>
</evidence>
<evidence type="ECO:0000256" key="5">
    <source>
        <dbReference type="ARBA" id="ARBA00012744"/>
    </source>
</evidence>
<dbReference type="GO" id="GO:0008422">
    <property type="term" value="F:beta-glucosidase activity"/>
    <property type="evidence" value="ECO:0007669"/>
    <property type="project" value="UniProtKB-EC"/>
</dbReference>
<dbReference type="Pfam" id="PF00933">
    <property type="entry name" value="Glyco_hydro_3"/>
    <property type="match status" value="1"/>
</dbReference>
<evidence type="ECO:0000313" key="21">
    <source>
        <dbReference type="EMBL" id="KAF2169105.1"/>
    </source>
</evidence>
<evidence type="ECO:0000256" key="11">
    <source>
        <dbReference type="ARBA" id="ARBA00023277"/>
    </source>
</evidence>
<evidence type="ECO:0000256" key="3">
    <source>
        <dbReference type="ARBA" id="ARBA00004987"/>
    </source>
</evidence>